<organism evidence="4 5">
    <name type="scientific">Shewanella pneumatophori</name>
    <dbReference type="NCBI Taxonomy" id="314092"/>
    <lineage>
        <taxon>Bacteria</taxon>
        <taxon>Pseudomonadati</taxon>
        <taxon>Pseudomonadota</taxon>
        <taxon>Gammaproteobacteria</taxon>
        <taxon>Alteromonadales</taxon>
        <taxon>Shewanellaceae</taxon>
        <taxon>Shewanella</taxon>
    </lineage>
</organism>
<dbReference type="RefSeq" id="WP_248948901.1">
    <property type="nucleotide sequence ID" value="NZ_JAKILB010000002.1"/>
</dbReference>
<reference evidence="4" key="1">
    <citation type="submission" date="2022-01" db="EMBL/GenBank/DDBJ databases">
        <title>Whole genome-based taxonomy of the Shewanellaceae.</title>
        <authorList>
            <person name="Martin-Rodriguez A.J."/>
        </authorList>
    </citation>
    <scope>NUCLEOTIDE SEQUENCE</scope>
    <source>
        <strain evidence="4">KCTC 23973</strain>
    </source>
</reference>
<dbReference type="AlphaFoldDB" id="A0A9X2CC87"/>
<feature type="region of interest" description="Disordered" evidence="1">
    <location>
        <begin position="249"/>
        <end position="291"/>
    </location>
</feature>
<protein>
    <submittedName>
        <fullName evidence="4">PH domain-containing protein</fullName>
    </submittedName>
</protein>
<name>A0A9X2CC87_9GAMM</name>
<keyword evidence="2" id="KW-0812">Transmembrane</keyword>
<keyword evidence="2" id="KW-0472">Membrane</keyword>
<comment type="caution">
    <text evidence="4">The sequence shown here is derived from an EMBL/GenBank/DDBJ whole genome shotgun (WGS) entry which is preliminary data.</text>
</comment>
<feature type="compositionally biased region" description="Polar residues" evidence="1">
    <location>
        <begin position="254"/>
        <end position="291"/>
    </location>
</feature>
<dbReference type="InterPro" id="IPR005182">
    <property type="entry name" value="YdbS-like_PH"/>
</dbReference>
<dbReference type="Proteomes" id="UP001139293">
    <property type="component" value="Unassembled WGS sequence"/>
</dbReference>
<feature type="transmembrane region" description="Helical" evidence="2">
    <location>
        <begin position="119"/>
        <end position="136"/>
    </location>
</feature>
<dbReference type="Pfam" id="PF03703">
    <property type="entry name" value="bPH_2"/>
    <property type="match status" value="1"/>
</dbReference>
<evidence type="ECO:0000313" key="5">
    <source>
        <dbReference type="Proteomes" id="UP001139293"/>
    </source>
</evidence>
<gene>
    <name evidence="4" type="ORF">L2740_04350</name>
</gene>
<dbReference type="PANTHER" id="PTHR34473:SF2">
    <property type="entry name" value="UPF0699 TRANSMEMBRANE PROTEIN YDBT"/>
    <property type="match status" value="1"/>
</dbReference>
<proteinExistence type="predicted"/>
<feature type="transmembrane region" description="Helical" evidence="2">
    <location>
        <begin position="142"/>
        <end position="162"/>
    </location>
</feature>
<evidence type="ECO:0000313" key="4">
    <source>
        <dbReference type="EMBL" id="MCL1137778.1"/>
    </source>
</evidence>
<feature type="region of interest" description="Disordered" evidence="1">
    <location>
        <begin position="1"/>
        <end position="87"/>
    </location>
</feature>
<evidence type="ECO:0000256" key="2">
    <source>
        <dbReference type="SAM" id="Phobius"/>
    </source>
</evidence>
<dbReference type="PANTHER" id="PTHR34473">
    <property type="entry name" value="UPF0699 TRANSMEMBRANE PROTEIN YDBS"/>
    <property type="match status" value="1"/>
</dbReference>
<evidence type="ECO:0000256" key="1">
    <source>
        <dbReference type="SAM" id="MobiDB-lite"/>
    </source>
</evidence>
<keyword evidence="5" id="KW-1185">Reference proteome</keyword>
<feature type="compositionally biased region" description="Basic and acidic residues" evidence="1">
    <location>
        <begin position="1"/>
        <end position="34"/>
    </location>
</feature>
<evidence type="ECO:0000259" key="3">
    <source>
        <dbReference type="Pfam" id="PF03703"/>
    </source>
</evidence>
<feature type="domain" description="YdbS-like PH" evidence="3">
    <location>
        <begin position="170"/>
        <end position="246"/>
    </location>
</feature>
<keyword evidence="2" id="KW-1133">Transmembrane helix</keyword>
<feature type="compositionally biased region" description="Low complexity" evidence="1">
    <location>
        <begin position="65"/>
        <end position="86"/>
    </location>
</feature>
<feature type="compositionally biased region" description="Basic and acidic residues" evidence="1">
    <location>
        <begin position="49"/>
        <end position="61"/>
    </location>
</feature>
<dbReference type="EMBL" id="JAKILB010000002">
    <property type="protein sequence ID" value="MCL1137778.1"/>
    <property type="molecule type" value="Genomic_DNA"/>
</dbReference>
<accession>A0A9X2CC87</accession>
<sequence length="291" mass="31921">MSNHKDSQLEHDALNQLHSEQHAAKLEQAPEHEVSPALNSKHPSLKPELTTKPELATKPEPSDTATTEHSCAAESSSAAKPSPVAANHQRLAQQQWQGFEQVALEPVHENHYTQVNTESLIFTCVLLIVASLVIILPGDFYLAKVLGISVAAFIVISVVSYVRYQHAKSLAYAVCEHELIMQQGFWWVKRTSLPYSRLQHVSLSHGPLERHFNLATIKCFSAGSGSAEIELPGIEQQTAEQLRQHLLNQAAKANPTTSAQTDSNQTSITPEKDTITSQSEQPTLGNSDNDA</sequence>